<dbReference type="SUPFAM" id="SSF56300">
    <property type="entry name" value="Metallo-dependent phosphatases"/>
    <property type="match status" value="1"/>
</dbReference>
<dbReference type="GO" id="GO:0016787">
    <property type="term" value="F:hydrolase activity"/>
    <property type="evidence" value="ECO:0007669"/>
    <property type="project" value="InterPro"/>
</dbReference>
<gene>
    <name evidence="2" type="ORF">IAA20_05215</name>
</gene>
<evidence type="ECO:0000313" key="3">
    <source>
        <dbReference type="Proteomes" id="UP000824063"/>
    </source>
</evidence>
<evidence type="ECO:0000313" key="2">
    <source>
        <dbReference type="EMBL" id="HIZ53322.1"/>
    </source>
</evidence>
<feature type="domain" description="Calcineurin-like phosphoesterase" evidence="1">
    <location>
        <begin position="3"/>
        <end position="221"/>
    </location>
</feature>
<dbReference type="InterPro" id="IPR022302">
    <property type="entry name" value="Phosphoesterase_putative"/>
</dbReference>
<reference evidence="2" key="1">
    <citation type="journal article" date="2021" name="PeerJ">
        <title>Extensive microbial diversity within the chicken gut microbiome revealed by metagenomics and culture.</title>
        <authorList>
            <person name="Gilroy R."/>
            <person name="Ravi A."/>
            <person name="Getino M."/>
            <person name="Pursley I."/>
            <person name="Horton D.L."/>
            <person name="Alikhan N.F."/>
            <person name="Baker D."/>
            <person name="Gharbi K."/>
            <person name="Hall N."/>
            <person name="Watson M."/>
            <person name="Adriaenssens E.M."/>
            <person name="Foster-Nyarko E."/>
            <person name="Jarju S."/>
            <person name="Secka A."/>
            <person name="Antonio M."/>
            <person name="Oren A."/>
            <person name="Chaudhuri R.R."/>
            <person name="La Ragione R."/>
            <person name="Hildebrand F."/>
            <person name="Pallen M.J."/>
        </authorList>
    </citation>
    <scope>NUCLEOTIDE SEQUENCE</scope>
    <source>
        <strain evidence="2">CHK172-16539</strain>
    </source>
</reference>
<dbReference type="InterPro" id="IPR004843">
    <property type="entry name" value="Calcineurin-like_PHP"/>
</dbReference>
<reference evidence="2" key="2">
    <citation type="submission" date="2021-04" db="EMBL/GenBank/DDBJ databases">
        <authorList>
            <person name="Gilroy R."/>
        </authorList>
    </citation>
    <scope>NUCLEOTIDE SEQUENCE</scope>
    <source>
        <strain evidence="2">CHK172-16539</strain>
    </source>
</reference>
<proteinExistence type="predicted"/>
<dbReference type="InterPro" id="IPR029052">
    <property type="entry name" value="Metallo-depent_PP-like"/>
</dbReference>
<dbReference type="Proteomes" id="UP000824063">
    <property type="component" value="Unassembled WGS sequence"/>
</dbReference>
<comment type="caution">
    <text evidence="2">The sequence shown here is derived from an EMBL/GenBank/DDBJ whole genome shotgun (WGS) entry which is preliminary data.</text>
</comment>
<dbReference type="PANTHER" id="PTHR36492:SF2">
    <property type="entry name" value="[ACYL-CARRIER-PROTEIN] PHOSPHODIESTERASE PPTH"/>
    <property type="match status" value="1"/>
</dbReference>
<accession>A0A9D2JHV9</accession>
<dbReference type="NCBIfam" id="TIGR03729">
    <property type="entry name" value="acc_ester"/>
    <property type="match status" value="1"/>
</dbReference>
<organism evidence="2 3">
    <name type="scientific">Candidatus Enterococcus avicola</name>
    <dbReference type="NCBI Taxonomy" id="2838561"/>
    <lineage>
        <taxon>Bacteria</taxon>
        <taxon>Bacillati</taxon>
        <taxon>Bacillota</taxon>
        <taxon>Bacilli</taxon>
        <taxon>Lactobacillales</taxon>
        <taxon>Enterococcaceae</taxon>
        <taxon>Enterococcus</taxon>
    </lineage>
</organism>
<evidence type="ECO:0000259" key="1">
    <source>
        <dbReference type="Pfam" id="PF00149"/>
    </source>
</evidence>
<sequence>MGKLAVISDLHVDINGLNQVALERIAKHLVEGGITHLHLAGDVANTAAETLETVERFQQFLPATFHWGNHEMVTLIGEAEIENYPHELFLNFRSHPLSDEVLLVGVNGWYDYQFAENPDLKKNQRLKDLYWYDRKIQRAGNDSMISQGINQRLDEFLGCLPKEKTVILSTHFVPKWDFIIQHQGEHVRWNQLNAFLGSPDFGEVIDEYSQVKHVIFGHTHRRFEPKKIKQTWYHCRPFGYYYEWQTTRTFVFKHQLVENYRPNKLRSVLRDNRALFQVHKEKTLLKELQEGMTIIHY</sequence>
<dbReference type="Gene3D" id="3.60.21.10">
    <property type="match status" value="1"/>
</dbReference>
<dbReference type="PANTHER" id="PTHR36492">
    <property type="match status" value="1"/>
</dbReference>
<dbReference type="AlphaFoldDB" id="A0A9D2JHV9"/>
<dbReference type="EMBL" id="DXBN01000119">
    <property type="protein sequence ID" value="HIZ53322.1"/>
    <property type="molecule type" value="Genomic_DNA"/>
</dbReference>
<dbReference type="InterPro" id="IPR052963">
    <property type="entry name" value="Pantetheine_PDE"/>
</dbReference>
<dbReference type="Pfam" id="PF00149">
    <property type="entry name" value="Metallophos"/>
    <property type="match status" value="1"/>
</dbReference>
<protein>
    <submittedName>
        <fullName evidence="2">Metallophosphoesterase family protein</fullName>
    </submittedName>
</protein>
<name>A0A9D2JHV9_9ENTE</name>